<dbReference type="RefSeq" id="WP_093357020.1">
    <property type="nucleotide sequence ID" value="NZ_FNVB01000013.1"/>
</dbReference>
<comment type="cofactor">
    <cofactor evidence="1">
        <name>FAD</name>
        <dbReference type="ChEBI" id="CHEBI:57692"/>
    </cofactor>
</comment>
<keyword evidence="4" id="KW-0560">Oxidoreductase</keyword>
<dbReference type="AlphaFoldDB" id="A0A1H6EGX9"/>
<dbReference type="PROSITE" id="PS51387">
    <property type="entry name" value="FAD_PCMH"/>
    <property type="match status" value="1"/>
</dbReference>
<reference evidence="6" key="2">
    <citation type="submission" date="2016-10" db="EMBL/GenBank/DDBJ databases">
        <authorList>
            <person name="de Groot N.N."/>
        </authorList>
    </citation>
    <scope>NUCLEOTIDE SEQUENCE [LARGE SCALE GENOMIC DNA]</scope>
    <source>
        <strain evidence="6">ATCC 20501</strain>
    </source>
</reference>
<gene>
    <name evidence="6" type="ORF">SAMN02982929_06639</name>
    <name evidence="7" type="ORF">SAMN05216506_11395</name>
</gene>
<evidence type="ECO:0000256" key="3">
    <source>
        <dbReference type="ARBA" id="ARBA00022827"/>
    </source>
</evidence>
<accession>A0A1H6EGX9</accession>
<dbReference type="EMBL" id="FNVB01000013">
    <property type="protein sequence ID" value="SEG97087.1"/>
    <property type="molecule type" value="Genomic_DNA"/>
</dbReference>
<protein>
    <submittedName>
        <fullName evidence="6">Glycolate oxidase</fullName>
    </submittedName>
</protein>
<dbReference type="InterPro" id="IPR006094">
    <property type="entry name" value="Oxid_FAD_bind_N"/>
</dbReference>
<dbReference type="InterPro" id="IPR016164">
    <property type="entry name" value="FAD-linked_Oxase-like_C"/>
</dbReference>
<organism evidence="6 9">
    <name type="scientific">Saccharopolyspora kobensis</name>
    <dbReference type="NCBI Taxonomy" id="146035"/>
    <lineage>
        <taxon>Bacteria</taxon>
        <taxon>Bacillati</taxon>
        <taxon>Actinomycetota</taxon>
        <taxon>Actinomycetes</taxon>
        <taxon>Pseudonocardiales</taxon>
        <taxon>Pseudonocardiaceae</taxon>
        <taxon>Saccharopolyspora</taxon>
    </lineage>
</organism>
<dbReference type="SMR" id="A0A1H6EGX9"/>
<evidence type="ECO:0000313" key="6">
    <source>
        <dbReference type="EMBL" id="SEG97087.1"/>
    </source>
</evidence>
<name>A0A1H6EGX9_9PSEU</name>
<dbReference type="InterPro" id="IPR016166">
    <property type="entry name" value="FAD-bd_PCMH"/>
</dbReference>
<accession>A0A1I2CD59</accession>
<dbReference type="InterPro" id="IPR004113">
    <property type="entry name" value="FAD-bd_oxidored_4_C"/>
</dbReference>
<dbReference type="InterPro" id="IPR016171">
    <property type="entry name" value="Vanillyl_alc_oxidase_C-sub2"/>
</dbReference>
<dbReference type="Gene3D" id="1.10.45.10">
    <property type="entry name" value="Vanillyl-alcohol Oxidase, Chain A, domain 4"/>
    <property type="match status" value="1"/>
</dbReference>
<keyword evidence="2" id="KW-0285">Flavoprotein</keyword>
<evidence type="ECO:0000313" key="7">
    <source>
        <dbReference type="EMBL" id="SFE66287.1"/>
    </source>
</evidence>
<evidence type="ECO:0000256" key="2">
    <source>
        <dbReference type="ARBA" id="ARBA00022630"/>
    </source>
</evidence>
<keyword evidence="3" id="KW-0274">FAD</keyword>
<evidence type="ECO:0000313" key="9">
    <source>
        <dbReference type="Proteomes" id="UP000236729"/>
    </source>
</evidence>
<evidence type="ECO:0000313" key="8">
    <source>
        <dbReference type="Proteomes" id="UP000199690"/>
    </source>
</evidence>
<dbReference type="InterPro" id="IPR016169">
    <property type="entry name" value="FAD-bd_PCMH_sub2"/>
</dbReference>
<proteinExistence type="predicted"/>
<dbReference type="InterPro" id="IPR036318">
    <property type="entry name" value="FAD-bd_PCMH-like_sf"/>
</dbReference>
<dbReference type="SUPFAM" id="SSF56176">
    <property type="entry name" value="FAD-binding/transporter-associated domain-like"/>
    <property type="match status" value="1"/>
</dbReference>
<dbReference type="SUPFAM" id="SSF55103">
    <property type="entry name" value="FAD-linked oxidases, C-terminal domain"/>
    <property type="match status" value="1"/>
</dbReference>
<dbReference type="Proteomes" id="UP000199690">
    <property type="component" value="Unassembled WGS sequence"/>
</dbReference>
<dbReference type="Pfam" id="PF01565">
    <property type="entry name" value="FAD_binding_4"/>
    <property type="match status" value="1"/>
</dbReference>
<dbReference type="InterPro" id="IPR051914">
    <property type="entry name" value="FAD-linked_OxidoTrans_Type4"/>
</dbReference>
<dbReference type="Gene3D" id="3.30.465.10">
    <property type="match status" value="1"/>
</dbReference>
<sequence length="495" mass="52290">MQSTSTETEQRALEQVVQQFRAALPPNMVITDPQQLRTYECDGLASYRVVPAVVVLPETAEQVRDIVRICAEHQVPFVARGSGTGLSGGALPHSSGVLVVTAKMRRILEIDLDNERAVVEPGVINLDVTRAVEGRGYYFAPDPSSQQVCSVGGNVAENSGGAHCLKYGFTTNHILALEVVTPDGEVVELGGPARETAGYDLLGAFIGSEGTLGVVTKITVRLLRKPESVQTLLAGFPSTDEAGAAVSAIIADGVTPAAIEMMDALAIEAAEQAVHCGYPEGAGAVLVVELDGPAAEVEHTFAEVERHCGAHGAFEIRVAADDHERAMIWKGRKSAFAAVGRISPDYIVQDGVIPRTALPEVLGRIARLSAESGVRVANVFHAGDGNLHPLVLFDDSEPGANERAEQVSGAILDLCIEHGGSITGEHGVGADKVKYMGRMFTADDLDTMQRVRCAFDPAGICNPGKVFPTPRLCGEVPGPRRGVHPLTEAGLADQF</sequence>
<keyword evidence="8" id="KW-1185">Reference proteome</keyword>
<dbReference type="GO" id="GO:0016491">
    <property type="term" value="F:oxidoreductase activity"/>
    <property type="evidence" value="ECO:0007669"/>
    <property type="project" value="UniProtKB-KW"/>
</dbReference>
<dbReference type="FunFam" id="1.10.45.10:FF:000001">
    <property type="entry name" value="D-lactate dehydrogenase mitochondrial"/>
    <property type="match status" value="1"/>
</dbReference>
<reference evidence="8 9" key="1">
    <citation type="submission" date="2016-10" db="EMBL/GenBank/DDBJ databases">
        <authorList>
            <person name="Varghese N."/>
            <person name="Submissions S."/>
        </authorList>
    </citation>
    <scope>NUCLEOTIDE SEQUENCE [LARGE SCALE GENOMIC DNA]</scope>
    <source>
        <strain evidence="9">ATCC 20501</strain>
        <strain evidence="7 8">CGMCC 4.3529</strain>
    </source>
</reference>
<dbReference type="Pfam" id="PF02913">
    <property type="entry name" value="FAD-oxidase_C"/>
    <property type="match status" value="1"/>
</dbReference>
<dbReference type="PANTHER" id="PTHR42934:SF1">
    <property type="entry name" value="GLYCOLATE OXIDASE SUBUNIT GLCD"/>
    <property type="match status" value="1"/>
</dbReference>
<evidence type="ECO:0000259" key="5">
    <source>
        <dbReference type="PROSITE" id="PS51387"/>
    </source>
</evidence>
<dbReference type="GO" id="GO:0071949">
    <property type="term" value="F:FAD binding"/>
    <property type="evidence" value="ECO:0007669"/>
    <property type="project" value="InterPro"/>
</dbReference>
<evidence type="ECO:0000256" key="1">
    <source>
        <dbReference type="ARBA" id="ARBA00001974"/>
    </source>
</evidence>
<dbReference type="EMBL" id="FOME01000013">
    <property type="protein sequence ID" value="SFE66287.1"/>
    <property type="molecule type" value="Genomic_DNA"/>
</dbReference>
<dbReference type="Proteomes" id="UP000236729">
    <property type="component" value="Unassembled WGS sequence"/>
</dbReference>
<dbReference type="PANTHER" id="PTHR42934">
    <property type="entry name" value="GLYCOLATE OXIDASE SUBUNIT GLCD"/>
    <property type="match status" value="1"/>
</dbReference>
<dbReference type="Gene3D" id="3.30.70.2740">
    <property type="match status" value="1"/>
</dbReference>
<evidence type="ECO:0000256" key="4">
    <source>
        <dbReference type="ARBA" id="ARBA00023002"/>
    </source>
</evidence>
<feature type="domain" description="FAD-binding PCMH-type" evidence="5">
    <location>
        <begin position="47"/>
        <end position="225"/>
    </location>
</feature>